<dbReference type="AlphaFoldDB" id="A0AAN9KJE3"/>
<dbReference type="Proteomes" id="UP001359559">
    <property type="component" value="Unassembled WGS sequence"/>
</dbReference>
<name>A0AAN9KJE3_CLITE</name>
<keyword evidence="1" id="KW-1133">Transmembrane helix</keyword>
<feature type="transmembrane region" description="Helical" evidence="1">
    <location>
        <begin position="34"/>
        <end position="56"/>
    </location>
</feature>
<gene>
    <name evidence="2" type="ORF">RJT34_01421</name>
</gene>
<comment type="caution">
    <text evidence="2">The sequence shown here is derived from an EMBL/GenBank/DDBJ whole genome shotgun (WGS) entry which is preliminary data.</text>
</comment>
<organism evidence="2 3">
    <name type="scientific">Clitoria ternatea</name>
    <name type="common">Butterfly pea</name>
    <dbReference type="NCBI Taxonomy" id="43366"/>
    <lineage>
        <taxon>Eukaryota</taxon>
        <taxon>Viridiplantae</taxon>
        <taxon>Streptophyta</taxon>
        <taxon>Embryophyta</taxon>
        <taxon>Tracheophyta</taxon>
        <taxon>Spermatophyta</taxon>
        <taxon>Magnoliopsida</taxon>
        <taxon>eudicotyledons</taxon>
        <taxon>Gunneridae</taxon>
        <taxon>Pentapetalae</taxon>
        <taxon>rosids</taxon>
        <taxon>fabids</taxon>
        <taxon>Fabales</taxon>
        <taxon>Fabaceae</taxon>
        <taxon>Papilionoideae</taxon>
        <taxon>50 kb inversion clade</taxon>
        <taxon>NPAAA clade</taxon>
        <taxon>indigoferoid/millettioid clade</taxon>
        <taxon>Phaseoleae</taxon>
        <taxon>Clitoria</taxon>
    </lineage>
</organism>
<keyword evidence="1" id="KW-0472">Membrane</keyword>
<keyword evidence="1" id="KW-0812">Transmembrane</keyword>
<proteinExistence type="predicted"/>
<sequence>METLGAFPLLFSLTKTPPQPPNRDFEVPPSDSVGASPLLFSLNFVVWFFFFGLSVVPHAPVAKNITVPVKLSSSQALLDIAAVFLSSQGHH</sequence>
<protein>
    <submittedName>
        <fullName evidence="2">Uncharacterized protein</fullName>
    </submittedName>
</protein>
<evidence type="ECO:0000256" key="1">
    <source>
        <dbReference type="SAM" id="Phobius"/>
    </source>
</evidence>
<accession>A0AAN9KJE3</accession>
<keyword evidence="3" id="KW-1185">Reference proteome</keyword>
<evidence type="ECO:0000313" key="2">
    <source>
        <dbReference type="EMBL" id="KAK7317308.1"/>
    </source>
</evidence>
<reference evidence="2 3" key="1">
    <citation type="submission" date="2024-01" db="EMBL/GenBank/DDBJ databases">
        <title>The genomes of 5 underutilized Papilionoideae crops provide insights into root nodulation and disease resistance.</title>
        <authorList>
            <person name="Yuan L."/>
        </authorList>
    </citation>
    <scope>NUCLEOTIDE SEQUENCE [LARGE SCALE GENOMIC DNA]</scope>
    <source>
        <strain evidence="2">LY-2023</strain>
        <tissue evidence="2">Leaf</tissue>
    </source>
</reference>
<dbReference type="EMBL" id="JAYKXN010000001">
    <property type="protein sequence ID" value="KAK7317308.1"/>
    <property type="molecule type" value="Genomic_DNA"/>
</dbReference>
<evidence type="ECO:0000313" key="3">
    <source>
        <dbReference type="Proteomes" id="UP001359559"/>
    </source>
</evidence>